<dbReference type="Proteomes" id="UP001186974">
    <property type="component" value="Unassembled WGS sequence"/>
</dbReference>
<evidence type="ECO:0000313" key="1">
    <source>
        <dbReference type="EMBL" id="KAK3044707.1"/>
    </source>
</evidence>
<gene>
    <name evidence="1" type="ORF">LTS18_000568</name>
</gene>
<evidence type="ECO:0000313" key="2">
    <source>
        <dbReference type="Proteomes" id="UP001186974"/>
    </source>
</evidence>
<feature type="non-terminal residue" evidence="1">
    <location>
        <position position="1"/>
    </location>
</feature>
<protein>
    <submittedName>
        <fullName evidence="1">Uncharacterized protein</fullName>
    </submittedName>
</protein>
<sequence>PEYSTESASGDDGYMDDPYELHQRQAIDRTRMPPPPLRRPSMHDPYRARVTPGSSPVKRFLEDEYRSRTATPSTHSSDRRQSLSSGRTKATGFSGSSEYSIIMESQRRQREYAAKLREAQCWQNHYDVPFDTLEQRQSARPRGLTATDPKRLDAEAYMRRTNAEARQQTVPLTEQALKRSSTRSESNSARSKASSREERSSRLSNAGTTVGADGIRLNIDTSAGFNFNIDGDMEGRTINMVQRPGEQTAELVIGSSRRETEYSIRGSKVASRESDTKSKRSSKHIRRDHDVYGA</sequence>
<dbReference type="EMBL" id="JAWDJW010011580">
    <property type="protein sequence ID" value="KAK3044707.1"/>
    <property type="molecule type" value="Genomic_DNA"/>
</dbReference>
<accession>A0ACC3CUA9</accession>
<keyword evidence="2" id="KW-1185">Reference proteome</keyword>
<comment type="caution">
    <text evidence="1">The sequence shown here is derived from an EMBL/GenBank/DDBJ whole genome shotgun (WGS) entry which is preliminary data.</text>
</comment>
<name>A0ACC3CUA9_9PEZI</name>
<organism evidence="1 2">
    <name type="scientific">Coniosporium uncinatum</name>
    <dbReference type="NCBI Taxonomy" id="93489"/>
    <lineage>
        <taxon>Eukaryota</taxon>
        <taxon>Fungi</taxon>
        <taxon>Dikarya</taxon>
        <taxon>Ascomycota</taxon>
        <taxon>Pezizomycotina</taxon>
        <taxon>Dothideomycetes</taxon>
        <taxon>Dothideomycetes incertae sedis</taxon>
        <taxon>Coniosporium</taxon>
    </lineage>
</organism>
<reference evidence="1" key="1">
    <citation type="submission" date="2024-09" db="EMBL/GenBank/DDBJ databases">
        <title>Black Yeasts Isolated from many extreme environments.</title>
        <authorList>
            <person name="Coleine C."/>
            <person name="Stajich J.E."/>
            <person name="Selbmann L."/>
        </authorList>
    </citation>
    <scope>NUCLEOTIDE SEQUENCE</scope>
    <source>
        <strain evidence="1">CCFEE 5737</strain>
    </source>
</reference>
<proteinExistence type="predicted"/>